<name>A0A8X6HZR0_TRICU</name>
<protein>
    <submittedName>
        <fullName evidence="1">Uncharacterized protein</fullName>
    </submittedName>
</protein>
<proteinExistence type="predicted"/>
<dbReference type="EMBL" id="BMAO01006955">
    <property type="protein sequence ID" value="GFR12739.1"/>
    <property type="molecule type" value="Genomic_DNA"/>
</dbReference>
<keyword evidence="2" id="KW-1185">Reference proteome</keyword>
<organism evidence="1 2">
    <name type="scientific">Trichonephila clavata</name>
    <name type="common">Joro spider</name>
    <name type="synonym">Nephila clavata</name>
    <dbReference type="NCBI Taxonomy" id="2740835"/>
    <lineage>
        <taxon>Eukaryota</taxon>
        <taxon>Metazoa</taxon>
        <taxon>Ecdysozoa</taxon>
        <taxon>Arthropoda</taxon>
        <taxon>Chelicerata</taxon>
        <taxon>Arachnida</taxon>
        <taxon>Araneae</taxon>
        <taxon>Araneomorphae</taxon>
        <taxon>Entelegynae</taxon>
        <taxon>Araneoidea</taxon>
        <taxon>Nephilidae</taxon>
        <taxon>Trichonephila</taxon>
    </lineage>
</organism>
<evidence type="ECO:0000313" key="1">
    <source>
        <dbReference type="EMBL" id="GFR12739.1"/>
    </source>
</evidence>
<sequence>MDLQTISSQMKVVIQKHQIVVTEMRNDPQNPVLQKRLNDLKLEIQTLNERQASKISLVSKLIFFCE</sequence>
<comment type="caution">
    <text evidence="1">The sequence shown here is derived from an EMBL/GenBank/DDBJ whole genome shotgun (WGS) entry which is preliminary data.</text>
</comment>
<dbReference type="Proteomes" id="UP000887116">
    <property type="component" value="Unassembled WGS sequence"/>
</dbReference>
<dbReference type="OrthoDB" id="336088at2759"/>
<dbReference type="AlphaFoldDB" id="A0A8X6HZR0"/>
<gene>
    <name evidence="1" type="ORF">TNCT_531141</name>
</gene>
<evidence type="ECO:0000313" key="2">
    <source>
        <dbReference type="Proteomes" id="UP000887116"/>
    </source>
</evidence>
<accession>A0A8X6HZR0</accession>
<reference evidence="1" key="1">
    <citation type="submission" date="2020-07" db="EMBL/GenBank/DDBJ databases">
        <title>Multicomponent nature underlies the extraordinary mechanical properties of spider dragline silk.</title>
        <authorList>
            <person name="Kono N."/>
            <person name="Nakamura H."/>
            <person name="Mori M."/>
            <person name="Yoshida Y."/>
            <person name="Ohtoshi R."/>
            <person name="Malay A.D."/>
            <person name="Moran D.A.P."/>
            <person name="Tomita M."/>
            <person name="Numata K."/>
            <person name="Arakawa K."/>
        </authorList>
    </citation>
    <scope>NUCLEOTIDE SEQUENCE</scope>
</reference>